<dbReference type="RefSeq" id="WP_341468527.1">
    <property type="nucleotide sequence ID" value="NZ_CP128399.1"/>
</dbReference>
<proteinExistence type="predicted"/>
<dbReference type="InterPro" id="IPR056174">
    <property type="entry name" value="SpoVR_N"/>
</dbReference>
<dbReference type="Pfam" id="PF24755">
    <property type="entry name" value="SpoVR_C"/>
    <property type="match status" value="1"/>
</dbReference>
<reference evidence="3 5" key="1">
    <citation type="submission" date="2020-06" db="EMBL/GenBank/DDBJ databases">
        <title>Anoxygenic phototrophic Chloroflexota member uses a Type I reaction center.</title>
        <authorList>
            <person name="Tsuji J.M."/>
            <person name="Shaw N.A."/>
            <person name="Nagashima S."/>
            <person name="Venkiteswaran J."/>
            <person name="Schiff S.L."/>
            <person name="Hanada S."/>
            <person name="Tank M."/>
            <person name="Neufeld J.D."/>
        </authorList>
    </citation>
    <scope>NUCLEOTIDE SEQUENCE [LARGE SCALE GENOMIC DNA]</scope>
    <source>
        <strain evidence="3">L227-S17</strain>
    </source>
</reference>
<dbReference type="PANTHER" id="PTHR30029:SF2">
    <property type="entry name" value="STAGE V SPORULATION PROTEIN R"/>
    <property type="match status" value="1"/>
</dbReference>
<dbReference type="InterPro" id="IPR057008">
    <property type="entry name" value="SpoVR-like_C"/>
</dbReference>
<evidence type="ECO:0000313" key="3">
    <source>
        <dbReference type="EMBL" id="NWJ44750.1"/>
    </source>
</evidence>
<dbReference type="AlphaFoldDB" id="A0A8T7LZD2"/>
<accession>A0A8T7LZD2</accession>
<dbReference type="Pfam" id="PF04293">
    <property type="entry name" value="SpoVR"/>
    <property type="match status" value="1"/>
</dbReference>
<organism evidence="3 5">
    <name type="scientific">Candidatus Chlorohelix allophototropha</name>
    <dbReference type="NCBI Taxonomy" id="3003348"/>
    <lineage>
        <taxon>Bacteria</taxon>
        <taxon>Bacillati</taxon>
        <taxon>Chloroflexota</taxon>
        <taxon>Chloroflexia</taxon>
        <taxon>Candidatus Chloroheliales</taxon>
        <taxon>Candidatus Chloroheliaceae</taxon>
        <taxon>Candidatus Chlorohelix</taxon>
    </lineage>
</organism>
<dbReference type="Proteomes" id="UP001431572">
    <property type="component" value="Chromosome 1"/>
</dbReference>
<dbReference type="Proteomes" id="UP000521676">
    <property type="component" value="Unassembled WGS sequence"/>
</dbReference>
<feature type="domain" description="SpoVR protein-like N-terminal" evidence="1">
    <location>
        <begin position="17"/>
        <end position="412"/>
    </location>
</feature>
<gene>
    <name evidence="3" type="ORF">HXX08_02625</name>
    <name evidence="4" type="ORF">OZ401_002445</name>
</gene>
<reference evidence="4" key="2">
    <citation type="journal article" date="2024" name="Nature">
        <title>Anoxygenic phototroph of the Chloroflexota uses a type I reaction centre.</title>
        <authorList>
            <person name="Tsuji J.M."/>
            <person name="Shaw N.A."/>
            <person name="Nagashima S."/>
            <person name="Venkiteswaran J.J."/>
            <person name="Schiff S.L."/>
            <person name="Watanabe T."/>
            <person name="Fukui M."/>
            <person name="Hanada S."/>
            <person name="Tank M."/>
            <person name="Neufeld J.D."/>
        </authorList>
    </citation>
    <scope>NUCLEOTIDE SEQUENCE</scope>
    <source>
        <strain evidence="4">L227-S17</strain>
    </source>
</reference>
<evidence type="ECO:0000259" key="1">
    <source>
        <dbReference type="Pfam" id="PF04293"/>
    </source>
</evidence>
<dbReference type="EMBL" id="JACATZ010000001">
    <property type="protein sequence ID" value="NWJ44750.1"/>
    <property type="molecule type" value="Genomic_DNA"/>
</dbReference>
<dbReference type="InterPro" id="IPR007390">
    <property type="entry name" value="Spore_V_R"/>
</dbReference>
<dbReference type="EMBL" id="CP128399">
    <property type="protein sequence ID" value="WJW66634.1"/>
    <property type="molecule type" value="Genomic_DNA"/>
</dbReference>
<evidence type="ECO:0000259" key="2">
    <source>
        <dbReference type="Pfam" id="PF24755"/>
    </source>
</evidence>
<sequence length="487" mass="57611">MADLDILDPSNSSQDDRDIAELGEAIDTCLELAHGFGLDPYQVHFEVVPAYIMYEFGAYLIPGRFNHWTHGKAYYRMKTQYDYGLSKIYEMVINSNPATAFLMEANSLWQQKMVIAHVLGHVDFFKHNAYFGHTNRQMVDIASLHAERINKYEYDHGTEEVEKYLDAVLSIEEHIDTTVRIRQELSLPLETSNSQPESPYADLWDLDNQTKDKAKQAQKDKEKARKKFPPNPEKDLLRFIMTYSRELEDWQRDIIEIVRNEALYFLPQKQTKIMNEGWASLWHQRIVRELDFNDSEYTEYAQLNSGVLSPNRRNINPYYIGWKIWEDIERRWDKPTSEEKERLKRQGNEGHNKIFEVRELDNDISFLRNYLTKDLIEELDLYLYEKRDDQWVIVEKDWQKVRDGLVASMTNFGDPYIVVEDGDYKQNGELYLKHQFEGTPLDVSYAEKVLQYVHHLWGRGVHLETVTDNKKVLYSFDGRSNTRRTVN</sequence>
<dbReference type="PANTHER" id="PTHR30029">
    <property type="entry name" value="STAGE V SPORULATION PROTEIN R"/>
    <property type="match status" value="1"/>
</dbReference>
<evidence type="ECO:0000313" key="4">
    <source>
        <dbReference type="EMBL" id="WJW66634.1"/>
    </source>
</evidence>
<protein>
    <submittedName>
        <fullName evidence="3">SpoVR family protein</fullName>
    </submittedName>
</protein>
<feature type="domain" description="SpoVR-like C-terminal" evidence="2">
    <location>
        <begin position="415"/>
        <end position="467"/>
    </location>
</feature>
<evidence type="ECO:0000313" key="6">
    <source>
        <dbReference type="Proteomes" id="UP001431572"/>
    </source>
</evidence>
<evidence type="ECO:0000313" key="5">
    <source>
        <dbReference type="Proteomes" id="UP000521676"/>
    </source>
</evidence>
<name>A0A8T7LZD2_9CHLR</name>
<keyword evidence="6" id="KW-1185">Reference proteome</keyword>